<organism evidence="7 8">
    <name type="scientific">Arthrobacter sulfonylureivorans</name>
    <dbReference type="NCBI Taxonomy" id="2486855"/>
    <lineage>
        <taxon>Bacteria</taxon>
        <taxon>Bacillati</taxon>
        <taxon>Actinomycetota</taxon>
        <taxon>Actinomycetes</taxon>
        <taxon>Micrococcales</taxon>
        <taxon>Micrococcaceae</taxon>
        <taxon>Arthrobacter</taxon>
    </lineage>
</organism>
<evidence type="ECO:0000313" key="8">
    <source>
        <dbReference type="Proteomes" id="UP000829069"/>
    </source>
</evidence>
<dbReference type="Pfam" id="PF01810">
    <property type="entry name" value="LysE"/>
    <property type="match status" value="1"/>
</dbReference>
<protein>
    <submittedName>
        <fullName evidence="7">LysE family translocator</fullName>
    </submittedName>
</protein>
<evidence type="ECO:0000256" key="6">
    <source>
        <dbReference type="SAM" id="Phobius"/>
    </source>
</evidence>
<feature type="transmembrane region" description="Helical" evidence="6">
    <location>
        <begin position="41"/>
        <end position="66"/>
    </location>
</feature>
<dbReference type="RefSeq" id="WP_241914610.1">
    <property type="nucleotide sequence ID" value="NZ_CP093326.1"/>
</dbReference>
<evidence type="ECO:0000256" key="2">
    <source>
        <dbReference type="ARBA" id="ARBA00022475"/>
    </source>
</evidence>
<evidence type="ECO:0000256" key="1">
    <source>
        <dbReference type="ARBA" id="ARBA00004651"/>
    </source>
</evidence>
<evidence type="ECO:0000256" key="4">
    <source>
        <dbReference type="ARBA" id="ARBA00022989"/>
    </source>
</evidence>
<reference evidence="7 8" key="1">
    <citation type="submission" date="2022-03" db="EMBL/GenBank/DDBJ databases">
        <title>Isotopic signatures of nitrous oxide derived from detoxification processes.</title>
        <authorList>
            <person name="Behrendt U."/>
            <person name="Buchen C."/>
            <person name="Well R."/>
            <person name="Ulrich A."/>
            <person name="Rohe L."/>
            <person name="Kolb S."/>
            <person name="Schloter M."/>
            <person name="Horn M.A."/>
            <person name="Augustin J."/>
        </authorList>
    </citation>
    <scope>NUCLEOTIDE SEQUENCE [LARGE SCALE GENOMIC DNA]</scope>
    <source>
        <strain evidence="7 8">S4-C24</strain>
    </source>
</reference>
<evidence type="ECO:0000256" key="5">
    <source>
        <dbReference type="ARBA" id="ARBA00023136"/>
    </source>
</evidence>
<dbReference type="Proteomes" id="UP000829069">
    <property type="component" value="Chromosome"/>
</dbReference>
<evidence type="ECO:0000256" key="3">
    <source>
        <dbReference type="ARBA" id="ARBA00022692"/>
    </source>
</evidence>
<dbReference type="PANTHER" id="PTHR30086">
    <property type="entry name" value="ARGININE EXPORTER PROTEIN ARGO"/>
    <property type="match status" value="1"/>
</dbReference>
<dbReference type="PANTHER" id="PTHR30086:SF20">
    <property type="entry name" value="ARGININE EXPORTER PROTEIN ARGO-RELATED"/>
    <property type="match status" value="1"/>
</dbReference>
<sequence length="212" mass="22112">MSVEQALLSFALVAGLLTLVPGMDTALVLRSAVSQGRGKAYATALGINTGALVWGIAAAVGASALLAASETAFTVLKIAGAVYMVWLGGRMLWKSFRRRPADVPGPAEPEASASYATAWLTGVGTNLLNPKVGVFYMAMIPQFIPPDVSPALMGTALAMVHNLEGLVFFSAIIWGTHVARSWLRTPAVVRAIDRVTGTVLVCFGVALAAEAR</sequence>
<feature type="transmembrane region" description="Helical" evidence="6">
    <location>
        <begin position="72"/>
        <end position="89"/>
    </location>
</feature>
<comment type="subcellular location">
    <subcellularLocation>
        <location evidence="1">Cell membrane</location>
        <topology evidence="1">Multi-pass membrane protein</topology>
    </subcellularLocation>
</comment>
<evidence type="ECO:0000313" key="7">
    <source>
        <dbReference type="EMBL" id="UNK46644.1"/>
    </source>
</evidence>
<name>A0ABY3W8H0_9MICC</name>
<keyword evidence="2" id="KW-1003">Cell membrane</keyword>
<dbReference type="InterPro" id="IPR001123">
    <property type="entry name" value="LeuE-type"/>
</dbReference>
<keyword evidence="5 6" id="KW-0472">Membrane</keyword>
<keyword evidence="8" id="KW-1185">Reference proteome</keyword>
<keyword evidence="4 6" id="KW-1133">Transmembrane helix</keyword>
<gene>
    <name evidence="7" type="ORF">MNQ99_04610</name>
</gene>
<dbReference type="EMBL" id="CP093326">
    <property type="protein sequence ID" value="UNK46644.1"/>
    <property type="molecule type" value="Genomic_DNA"/>
</dbReference>
<proteinExistence type="predicted"/>
<feature type="transmembrane region" description="Helical" evidence="6">
    <location>
        <begin position="6"/>
        <end position="29"/>
    </location>
</feature>
<accession>A0ABY3W8H0</accession>
<dbReference type="PIRSF" id="PIRSF006324">
    <property type="entry name" value="LeuE"/>
    <property type="match status" value="1"/>
</dbReference>
<keyword evidence="3 6" id="KW-0812">Transmembrane</keyword>